<keyword evidence="1 2" id="KW-0732">Signal</keyword>
<evidence type="ECO:0000256" key="2">
    <source>
        <dbReference type="SAM" id="SignalP"/>
    </source>
</evidence>
<dbReference type="InterPro" id="IPR026444">
    <property type="entry name" value="Secre_tail"/>
</dbReference>
<dbReference type="NCBIfam" id="TIGR02608">
    <property type="entry name" value="delta_60_rpt"/>
    <property type="match status" value="13"/>
</dbReference>
<evidence type="ECO:0000259" key="3">
    <source>
        <dbReference type="Pfam" id="PF18962"/>
    </source>
</evidence>
<proteinExistence type="predicted"/>
<name>A0A2U2XE96_9FLAO</name>
<dbReference type="SUPFAM" id="SSF50965">
    <property type="entry name" value="Galactose oxidase, central domain"/>
    <property type="match status" value="1"/>
</dbReference>
<dbReference type="EMBL" id="QFRJ01000003">
    <property type="protein sequence ID" value="PWH86060.1"/>
    <property type="molecule type" value="Genomic_DNA"/>
</dbReference>
<dbReference type="NCBIfam" id="TIGR04183">
    <property type="entry name" value="Por_Secre_tail"/>
    <property type="match status" value="1"/>
</dbReference>
<feature type="chain" id="PRO_5015750412" description="Secretion system C-terminal sorting domain-containing protein" evidence="2">
    <location>
        <begin position="20"/>
        <end position="915"/>
    </location>
</feature>
<protein>
    <recommendedName>
        <fullName evidence="3">Secretion system C-terminal sorting domain-containing protein</fullName>
    </recommendedName>
</protein>
<gene>
    <name evidence="4" type="ORF">DIT68_05755</name>
</gene>
<dbReference type="InterPro" id="IPR013431">
    <property type="entry name" value="Delta_60_rpt"/>
</dbReference>
<dbReference type="SUPFAM" id="SSF63829">
    <property type="entry name" value="Calcium-dependent phosphotriesterase"/>
    <property type="match status" value="2"/>
</dbReference>
<evidence type="ECO:0000313" key="4">
    <source>
        <dbReference type="EMBL" id="PWH86060.1"/>
    </source>
</evidence>
<comment type="caution">
    <text evidence="4">The sequence shown here is derived from an EMBL/GenBank/DDBJ whole genome shotgun (WGS) entry which is preliminary data.</text>
</comment>
<feature type="signal peptide" evidence="2">
    <location>
        <begin position="1"/>
        <end position="19"/>
    </location>
</feature>
<dbReference type="Gene3D" id="2.80.10.50">
    <property type="match status" value="6"/>
</dbReference>
<evidence type="ECO:0000256" key="1">
    <source>
        <dbReference type="ARBA" id="ARBA00022729"/>
    </source>
</evidence>
<reference evidence="4 5" key="2">
    <citation type="submission" date="2018-05" db="EMBL/GenBank/DDBJ databases">
        <authorList>
            <person name="Lanie J.A."/>
            <person name="Ng W.-L."/>
            <person name="Kazmierczak K.M."/>
            <person name="Andrzejewski T.M."/>
            <person name="Davidsen T.M."/>
            <person name="Wayne K.J."/>
            <person name="Tettelin H."/>
            <person name="Glass J.I."/>
            <person name="Rusch D."/>
            <person name="Podicherti R."/>
            <person name="Tsui H.-C.T."/>
            <person name="Winkler M.E."/>
        </authorList>
    </citation>
    <scope>NUCLEOTIDE SEQUENCE [LARGE SCALE GENOMIC DNA]</scope>
    <source>
        <strain evidence="4 5">C305</strain>
    </source>
</reference>
<organism evidence="4 5">
    <name type="scientific">Brumimicrobium oceani</name>
    <dbReference type="NCBI Taxonomy" id="2100725"/>
    <lineage>
        <taxon>Bacteria</taxon>
        <taxon>Pseudomonadati</taxon>
        <taxon>Bacteroidota</taxon>
        <taxon>Flavobacteriia</taxon>
        <taxon>Flavobacteriales</taxon>
        <taxon>Crocinitomicaceae</taxon>
        <taxon>Brumimicrobium</taxon>
    </lineage>
</organism>
<keyword evidence="5" id="KW-1185">Reference proteome</keyword>
<dbReference type="Pfam" id="PF18962">
    <property type="entry name" value="Por_Secre_tail"/>
    <property type="match status" value="1"/>
</dbReference>
<feature type="domain" description="Secretion system C-terminal sorting" evidence="3">
    <location>
        <begin position="844"/>
        <end position="902"/>
    </location>
</feature>
<reference evidence="4 5" key="1">
    <citation type="submission" date="2018-05" db="EMBL/GenBank/DDBJ databases">
        <title>Brumimicrobium oceani sp. nov., isolated from coastal sediment.</title>
        <authorList>
            <person name="Kou Y."/>
        </authorList>
    </citation>
    <scope>NUCLEOTIDE SEQUENCE [LARGE SCALE GENOMIC DNA]</scope>
    <source>
        <strain evidence="4 5">C305</strain>
    </source>
</reference>
<dbReference type="OrthoDB" id="9805017at2"/>
<dbReference type="AlphaFoldDB" id="A0A2U2XE96"/>
<dbReference type="Proteomes" id="UP000245370">
    <property type="component" value="Unassembled WGS sequence"/>
</dbReference>
<dbReference type="PANTHER" id="PTHR42754:SF1">
    <property type="entry name" value="LIPOPROTEIN"/>
    <property type="match status" value="1"/>
</dbReference>
<evidence type="ECO:0000313" key="5">
    <source>
        <dbReference type="Proteomes" id="UP000245370"/>
    </source>
</evidence>
<dbReference type="InterPro" id="IPR011043">
    <property type="entry name" value="Gal_Oxase/kelch_b-propeller"/>
</dbReference>
<dbReference type="RefSeq" id="WP_109358868.1">
    <property type="nucleotide sequence ID" value="NZ_QFRJ01000003.1"/>
</dbReference>
<sequence>MKKTLLFILILILSPFIFSQNGENDPTFNPFDLGFGIGDGFSGEIHASAIQSDNKLIAGGGFSMYNGIERYTLARLNPDGSIDSSFVVGTGFNDVVNSIALQSNGKIIAGGGFTSYNGNACNNIARLNADGTFDTSFNLGSGFNSSMTGVPVPLWIEAIAIQNDDKIIASGRFDEYNGIPVTVIVRLNPDGTLDNSFDPGPQINGEFSSIVIQNNGKIAVGGNCWSCNGTSINHILRLNSDGSMDSSFNPGIGFNSSINTLKLQNDGKIVAGGIFLAFNGNSAKYVARLNTNGSLDTSFDSGSLINNFVYSLAIQSDQKIVIGGKFTFQNGNGTNRVVRLNSDGSKDNSFDVGSGFDNRVYTVSIQNDGKVIAGGNFISYNGTTQNRIARLNTDGSLDNNYNLGTGFNNRVNSIAIQNDGKIIGGGLFTSFNGSVLKRVVRLNTDGLKDSSFDTGSGFSGYARRVNSVAMQNDGKVLVGGGLLDIYNGSSINCLVRLKTDGALDTSFDMGVGISGPSEEIHSIKVQNDDKIIVGGSFDSFNGTPRNSIVRINADGSIDNSFDPGSGFGYGRVFDIVIQTDGKMLIGGYFNSFNGEPSSNVVRLNADGSFDYTFDIGSGFNERVNTIKVQNDGKILVGGSFTTFNDNAVKGIIRLNSDGTQDQSFDSGSGLNGARSIVIQNNGKIIVGGVFNSYNGVARSNIVRLHNNGSIDESFEIGTGFDKPVFSLAFQDNDKLIVGGDFLSYNGIGRNRIARLITGCVDASVNVNWSVLTANNSDATYQWVDCNNNYAPIVNETSQVFNVTQDGDYAVIVSSNTTNCVDTSTCINIANASVNNNFNESSLKLYPNPNNGSFTIDIDREAEVAVYNSVGRKILTKQLKIGQNSINFENIANGIYYLNIADKLGGRNSHRISVMQ</sequence>
<accession>A0A2U2XE96</accession>
<dbReference type="PANTHER" id="PTHR42754">
    <property type="entry name" value="ENDOGLUCANASE"/>
    <property type="match status" value="1"/>
</dbReference>
<dbReference type="Pfam" id="PF17164">
    <property type="entry name" value="DUF5122"/>
    <property type="match status" value="14"/>
</dbReference>